<proteinExistence type="inferred from homology"/>
<organism evidence="7 8">
    <name type="scientific">Gymnopilus dilepis</name>
    <dbReference type="NCBI Taxonomy" id="231916"/>
    <lineage>
        <taxon>Eukaryota</taxon>
        <taxon>Fungi</taxon>
        <taxon>Dikarya</taxon>
        <taxon>Basidiomycota</taxon>
        <taxon>Agaricomycotina</taxon>
        <taxon>Agaricomycetes</taxon>
        <taxon>Agaricomycetidae</taxon>
        <taxon>Agaricales</taxon>
        <taxon>Agaricineae</taxon>
        <taxon>Hymenogastraceae</taxon>
        <taxon>Gymnopilus</taxon>
    </lineage>
</organism>
<sequence>MGPLIAVPGKDMSLKEILLLNKALTRSSAYKQMEMEHKINSLCANYSTPLSLAEERVLGLSISELVTGCRSGALQPASILEPYLKKALLCHQATNCLSDLMFENALDDPLFADCTPRYKGGAANQPGLLGIPVSIKDTIDIVGHDSTIGFSRNVRQPAKSSSAMVKLLQDAGAILHVKTTVPTGLISLETSSDMFGRTSNPHNGKHSAGASTGGGAALVAGGGSKIEIGTDIAGSVRIPAHFCGIWSIKGSSGRFPSWGNRSPMPGLHSIPLVVSPLASNLDDLQEFCKQVIHAKPWVYDHTCIPLPWRSLDLHEDGRKLKWGVIWDDGVLRDKSPDSRYLLTFKGLQRYYPSDARLRARFTSGSRRSQAAGTRIAYWMTSHSFPSCPPDISEGLNIGYQLLFSDGGEGSNPKCSSTRRGGHSSCKRGIRPIKPSTARQEIVISVVLHLDYAAGVMPVTYVNKTLDGLPKDFAHSEEYQRLSSVGKGAYLAYDADKMHGLPVGIQVAGLRLEEEKVLGGMRVIETALRDLGIVFVNKVTL</sequence>
<evidence type="ECO:0000256" key="1">
    <source>
        <dbReference type="ARBA" id="ARBA00009199"/>
    </source>
</evidence>
<evidence type="ECO:0000256" key="3">
    <source>
        <dbReference type="PIRSR" id="PIRSR001221-1"/>
    </source>
</evidence>
<dbReference type="SUPFAM" id="SSF75304">
    <property type="entry name" value="Amidase signature (AS) enzymes"/>
    <property type="match status" value="2"/>
</dbReference>
<evidence type="ECO:0000256" key="5">
    <source>
        <dbReference type="SAM" id="MobiDB-lite"/>
    </source>
</evidence>
<accession>A0A409YVE1</accession>
<comment type="caution">
    <text evidence="7">The sequence shown here is derived from an EMBL/GenBank/DDBJ whole genome shotgun (WGS) entry which is preliminary data.</text>
</comment>
<evidence type="ECO:0000256" key="2">
    <source>
        <dbReference type="ARBA" id="ARBA00022801"/>
    </source>
</evidence>
<feature type="domain" description="Amidase" evidence="6">
    <location>
        <begin position="79"/>
        <end position="330"/>
    </location>
</feature>
<dbReference type="PIRSF" id="PIRSF001221">
    <property type="entry name" value="Amidase_fungi"/>
    <property type="match status" value="1"/>
</dbReference>
<evidence type="ECO:0000313" key="7">
    <source>
        <dbReference type="EMBL" id="PPR06981.1"/>
    </source>
</evidence>
<feature type="compositionally biased region" description="Basic residues" evidence="5">
    <location>
        <begin position="419"/>
        <end position="430"/>
    </location>
</feature>
<dbReference type="Gene3D" id="3.90.1300.10">
    <property type="entry name" value="Amidase signature (AS) domain"/>
    <property type="match status" value="2"/>
</dbReference>
<dbReference type="InterPro" id="IPR023631">
    <property type="entry name" value="Amidase_dom"/>
</dbReference>
<dbReference type="Proteomes" id="UP000284706">
    <property type="component" value="Unassembled WGS sequence"/>
</dbReference>
<dbReference type="PANTHER" id="PTHR46072">
    <property type="entry name" value="AMIDASE-RELATED-RELATED"/>
    <property type="match status" value="1"/>
</dbReference>
<evidence type="ECO:0000313" key="8">
    <source>
        <dbReference type="Proteomes" id="UP000284706"/>
    </source>
</evidence>
<dbReference type="InParanoid" id="A0A409YVE1"/>
<name>A0A409YVE1_9AGAR</name>
<dbReference type="EMBL" id="NHYE01000216">
    <property type="protein sequence ID" value="PPR06981.1"/>
    <property type="molecule type" value="Genomic_DNA"/>
</dbReference>
<reference evidence="7 8" key="1">
    <citation type="journal article" date="2018" name="Evol. Lett.">
        <title>Horizontal gene cluster transfer increased hallucinogenic mushroom diversity.</title>
        <authorList>
            <person name="Reynolds H.T."/>
            <person name="Vijayakumar V."/>
            <person name="Gluck-Thaler E."/>
            <person name="Korotkin H.B."/>
            <person name="Matheny P.B."/>
            <person name="Slot J.C."/>
        </authorList>
    </citation>
    <scope>NUCLEOTIDE SEQUENCE [LARGE SCALE GENOMIC DNA]</scope>
    <source>
        <strain evidence="7 8">SRW20</strain>
    </source>
</reference>
<feature type="active site" description="Acyl-ester intermediate" evidence="3">
    <location>
        <position position="235"/>
    </location>
</feature>
<feature type="region of interest" description="Disordered" evidence="5">
    <location>
        <begin position="409"/>
        <end position="430"/>
    </location>
</feature>
<feature type="binding site" evidence="4">
    <location>
        <begin position="232"/>
        <end position="235"/>
    </location>
    <ligand>
        <name>substrate</name>
    </ligand>
</feature>
<feature type="active site" description="Charge relay system" evidence="3">
    <location>
        <position position="211"/>
    </location>
</feature>
<dbReference type="Pfam" id="PF01425">
    <property type="entry name" value="Amidase"/>
    <property type="match status" value="1"/>
</dbReference>
<dbReference type="GO" id="GO:0016787">
    <property type="term" value="F:hydrolase activity"/>
    <property type="evidence" value="ECO:0007669"/>
    <property type="project" value="UniProtKB-KW"/>
</dbReference>
<evidence type="ECO:0000256" key="4">
    <source>
        <dbReference type="PIRSR" id="PIRSR001221-2"/>
    </source>
</evidence>
<dbReference type="PANTHER" id="PTHR46072:SF10">
    <property type="entry name" value="ACETAMIDASE"/>
    <property type="match status" value="1"/>
</dbReference>
<dbReference type="STRING" id="231916.A0A409YVE1"/>
<evidence type="ECO:0000259" key="6">
    <source>
        <dbReference type="Pfam" id="PF01425"/>
    </source>
</evidence>
<feature type="binding site" evidence="4">
    <location>
        <position position="185"/>
    </location>
    <ligand>
        <name>substrate</name>
    </ligand>
</feature>
<feature type="active site" description="Charge relay system" evidence="3">
    <location>
        <position position="136"/>
    </location>
</feature>
<gene>
    <name evidence="7" type="ORF">CVT26_004252</name>
</gene>
<dbReference type="AlphaFoldDB" id="A0A409YVE1"/>
<dbReference type="InterPro" id="IPR036928">
    <property type="entry name" value="AS_sf"/>
</dbReference>
<feature type="binding site" evidence="4">
    <location>
        <position position="211"/>
    </location>
    <ligand>
        <name>substrate</name>
    </ligand>
</feature>
<dbReference type="OrthoDB" id="6428749at2759"/>
<keyword evidence="8" id="KW-1185">Reference proteome</keyword>
<comment type="similarity">
    <text evidence="1">Belongs to the amidase family.</text>
</comment>
<keyword evidence="2" id="KW-0378">Hydrolase</keyword>
<protein>
    <recommendedName>
        <fullName evidence="6">Amidase domain-containing protein</fullName>
    </recommendedName>
</protein>